<organism evidence="6 7">
    <name type="scientific">Nocardiopsis suaedae</name>
    <dbReference type="NCBI Taxonomy" id="3018444"/>
    <lineage>
        <taxon>Bacteria</taxon>
        <taxon>Bacillati</taxon>
        <taxon>Actinomycetota</taxon>
        <taxon>Actinomycetes</taxon>
        <taxon>Streptosporangiales</taxon>
        <taxon>Nocardiopsidaceae</taxon>
        <taxon>Nocardiopsis</taxon>
    </lineage>
</organism>
<dbReference type="InterPro" id="IPR016161">
    <property type="entry name" value="Ald_DH/histidinol_DH"/>
</dbReference>
<evidence type="ECO:0000256" key="3">
    <source>
        <dbReference type="RuleBase" id="RU003345"/>
    </source>
</evidence>
<reference evidence="6" key="1">
    <citation type="submission" date="2023-01" db="EMBL/GenBank/DDBJ databases">
        <title>Draft genome sequence of Nocardiopsis sp. LSu2-4 isolated from halophytes.</title>
        <authorList>
            <person name="Duangmal K."/>
            <person name="Chantavorakit T."/>
        </authorList>
    </citation>
    <scope>NUCLEOTIDE SEQUENCE</scope>
    <source>
        <strain evidence="6">LSu2-4</strain>
    </source>
</reference>
<feature type="domain" description="Aldehyde dehydrogenase" evidence="5">
    <location>
        <begin position="23"/>
        <end position="483"/>
    </location>
</feature>
<dbReference type="InterPro" id="IPR015590">
    <property type="entry name" value="Aldehyde_DH_dom"/>
</dbReference>
<dbReference type="InterPro" id="IPR029510">
    <property type="entry name" value="Ald_DH_CS_GLU"/>
</dbReference>
<evidence type="ECO:0000256" key="4">
    <source>
        <dbReference type="SAM" id="MobiDB-lite"/>
    </source>
</evidence>
<protein>
    <submittedName>
        <fullName evidence="6">Aldehyde dehydrogenase family protein</fullName>
    </submittedName>
</protein>
<feature type="region of interest" description="Disordered" evidence="4">
    <location>
        <begin position="1"/>
        <end position="22"/>
    </location>
</feature>
<dbReference type="PROSITE" id="PS00687">
    <property type="entry name" value="ALDEHYDE_DEHYDR_GLU"/>
    <property type="match status" value="1"/>
</dbReference>
<comment type="similarity">
    <text evidence="3">Belongs to the aldehyde dehydrogenase family.</text>
</comment>
<sequence length="489" mass="50423">MTPPTYPNHIDGESRPAIGGGWLDSTDPSTGRVWARVPDSGPDDIAEAVDAARRAAPGWAAVPPARRAAVLRRWAQTVTEHADDLARTESRDNGRVLRETRGADLPGGAMHIAYNAGLADTVTGDTLHLGGTASVSTLLEPYGVVGVILPWNAPLAMFFAKVSGALAAGNAVVVKPAEQACCSVLAGCALLEEAGLPPGAVNVVAGTGERAGEALVAHPGVAKVHVTGSTATGRRVTELSAAGITDLSLELGGKSACIVFDDADLDAAAAGAAGAVYTGGAGQSCVAASRFVVQDTVFEAFTERVRAHARALRVGAPGAPDTDMGPIASEEQYRKVLSYLELGPKEGAELLFGGGSGPDALTGPDPALDGGYWVEPTLFRADDGGLRLCQEEIFGPVAVALPFATEEEAYAIANGTGYGLAGGAWTRDLARARRAVSAIDAGTVWINTFRRIHWAVPFGGRKQSGNLPSNGPDALREWLTLKAAWIEPA</sequence>
<gene>
    <name evidence="6" type="ORF">O4U47_17685</name>
</gene>
<dbReference type="EMBL" id="JAQFWP010000033">
    <property type="protein sequence ID" value="MDA2806348.1"/>
    <property type="molecule type" value="Genomic_DNA"/>
</dbReference>
<dbReference type="Gene3D" id="3.40.309.10">
    <property type="entry name" value="Aldehyde Dehydrogenase, Chain A, domain 2"/>
    <property type="match status" value="1"/>
</dbReference>
<dbReference type="InterPro" id="IPR016162">
    <property type="entry name" value="Ald_DH_N"/>
</dbReference>
<dbReference type="Proteomes" id="UP001165685">
    <property type="component" value="Unassembled WGS sequence"/>
</dbReference>
<evidence type="ECO:0000313" key="6">
    <source>
        <dbReference type="EMBL" id="MDA2806348.1"/>
    </source>
</evidence>
<dbReference type="SUPFAM" id="SSF53720">
    <property type="entry name" value="ALDH-like"/>
    <property type="match status" value="1"/>
</dbReference>
<evidence type="ECO:0000313" key="7">
    <source>
        <dbReference type="Proteomes" id="UP001165685"/>
    </source>
</evidence>
<accession>A0ABT4TNU1</accession>
<dbReference type="PANTHER" id="PTHR11699">
    <property type="entry name" value="ALDEHYDE DEHYDROGENASE-RELATED"/>
    <property type="match status" value="1"/>
</dbReference>
<name>A0ABT4TNU1_9ACTN</name>
<evidence type="ECO:0000256" key="1">
    <source>
        <dbReference type="ARBA" id="ARBA00023002"/>
    </source>
</evidence>
<proteinExistence type="inferred from homology"/>
<keyword evidence="7" id="KW-1185">Reference proteome</keyword>
<comment type="caution">
    <text evidence="6">The sequence shown here is derived from an EMBL/GenBank/DDBJ whole genome shotgun (WGS) entry which is preliminary data.</text>
</comment>
<dbReference type="RefSeq" id="WP_270678991.1">
    <property type="nucleotide sequence ID" value="NZ_JAQFWP010000033.1"/>
</dbReference>
<dbReference type="Gene3D" id="3.40.605.10">
    <property type="entry name" value="Aldehyde Dehydrogenase, Chain A, domain 1"/>
    <property type="match status" value="1"/>
</dbReference>
<evidence type="ECO:0000256" key="2">
    <source>
        <dbReference type="PROSITE-ProRule" id="PRU10007"/>
    </source>
</evidence>
<evidence type="ECO:0000259" key="5">
    <source>
        <dbReference type="Pfam" id="PF00171"/>
    </source>
</evidence>
<dbReference type="Pfam" id="PF00171">
    <property type="entry name" value="Aldedh"/>
    <property type="match status" value="1"/>
</dbReference>
<dbReference type="InterPro" id="IPR016163">
    <property type="entry name" value="Ald_DH_C"/>
</dbReference>
<feature type="active site" evidence="2">
    <location>
        <position position="250"/>
    </location>
</feature>
<keyword evidence="1 3" id="KW-0560">Oxidoreductase</keyword>